<evidence type="ECO:0000259" key="1">
    <source>
        <dbReference type="Pfam" id="PF18082"/>
    </source>
</evidence>
<comment type="caution">
    <text evidence="3">The sequence shown here is derived from an EMBL/GenBank/DDBJ whole genome shotgun (WGS) entry which is preliminary data.</text>
</comment>
<name>A0ABN2A7D3_9ACTN</name>
<evidence type="ECO:0000313" key="3">
    <source>
        <dbReference type="EMBL" id="GAA1512494.1"/>
    </source>
</evidence>
<organism evidence="3 4">
    <name type="scientific">Streptomyces synnematoformans</name>
    <dbReference type="NCBI Taxonomy" id="415721"/>
    <lineage>
        <taxon>Bacteria</taxon>
        <taxon>Bacillati</taxon>
        <taxon>Actinomycetota</taxon>
        <taxon>Actinomycetes</taxon>
        <taxon>Kitasatosporales</taxon>
        <taxon>Streptomycetaceae</taxon>
        <taxon>Streptomyces</taxon>
    </lineage>
</organism>
<sequence length="349" mass="36941">MTDLNAAAVRDRLGLDGTYAPWTDALEAAHPAPPPAAVPRGAELAALLRAVGVPEREDAELAAALTELTAAGSPYGWLLDRPVAALAAALGAVGDDRGGPGTGPTLPAALGAAGRWFHTAVFLAAVPEVRAYHARLDVPDDVSWETLADLGNKVGVHRRLHGAGGMAYQAWMTLPYGGILYRLGRLQFNLDQDPDAGRGLEVHIPEGGPLDPQACAASYARAAEFFPRRFPGFLGAAAAGGELRLNCASWLLDPQLGEYLPEGSNIMRFQRRFTLDPGEAEHVPRPDEHGLAAPDRGIVEFVFRRLVRTPADVAALPARTTLERAVVAHLAAGRHWGAPRGSFMLPVPG</sequence>
<keyword evidence="4" id="KW-1185">Reference proteome</keyword>
<dbReference type="Pfam" id="PF18164">
    <property type="entry name" value="GNAT_C"/>
    <property type="match status" value="1"/>
</dbReference>
<dbReference type="InterPro" id="IPR041273">
    <property type="entry name" value="NAT_N"/>
</dbReference>
<dbReference type="Pfam" id="PF18082">
    <property type="entry name" value="NAT_N"/>
    <property type="match status" value="1"/>
</dbReference>
<dbReference type="Proteomes" id="UP001500443">
    <property type="component" value="Unassembled WGS sequence"/>
</dbReference>
<accession>A0ABN2A7D3</accession>
<evidence type="ECO:0008006" key="5">
    <source>
        <dbReference type="Google" id="ProtNLM"/>
    </source>
</evidence>
<dbReference type="Gene3D" id="3.40.630.120">
    <property type="match status" value="1"/>
</dbReference>
<evidence type="ECO:0000259" key="2">
    <source>
        <dbReference type="Pfam" id="PF18164"/>
    </source>
</evidence>
<gene>
    <name evidence="3" type="ORF">GCM10009802_66000</name>
</gene>
<feature type="domain" description="GNAT-like C-terminal" evidence="2">
    <location>
        <begin position="180"/>
        <end position="343"/>
    </location>
</feature>
<evidence type="ECO:0000313" key="4">
    <source>
        <dbReference type="Proteomes" id="UP001500443"/>
    </source>
</evidence>
<reference evidence="3 4" key="1">
    <citation type="journal article" date="2019" name="Int. J. Syst. Evol. Microbiol.">
        <title>The Global Catalogue of Microorganisms (GCM) 10K type strain sequencing project: providing services to taxonomists for standard genome sequencing and annotation.</title>
        <authorList>
            <consortium name="The Broad Institute Genomics Platform"/>
            <consortium name="The Broad Institute Genome Sequencing Center for Infectious Disease"/>
            <person name="Wu L."/>
            <person name="Ma J."/>
        </authorList>
    </citation>
    <scope>NUCLEOTIDE SEQUENCE [LARGE SCALE GENOMIC DNA]</scope>
    <source>
        <strain evidence="3 4">JCM 15481</strain>
    </source>
</reference>
<dbReference type="EMBL" id="BAAAPF010000504">
    <property type="protein sequence ID" value="GAA1512494.1"/>
    <property type="molecule type" value="Genomic_DNA"/>
</dbReference>
<feature type="domain" description="N-acyltransferase N-terminal" evidence="1">
    <location>
        <begin position="43"/>
        <end position="176"/>
    </location>
</feature>
<dbReference type="RefSeq" id="WP_344295748.1">
    <property type="nucleotide sequence ID" value="NZ_BAAAPF010000504.1"/>
</dbReference>
<dbReference type="InterPro" id="IPR041644">
    <property type="entry name" value="GNAT_C"/>
</dbReference>
<protein>
    <recommendedName>
        <fullName evidence="5">Acyltransferase</fullName>
    </recommendedName>
</protein>
<proteinExistence type="predicted"/>